<organism evidence="1 2">
    <name type="scientific">Richelia intracellularis HH01</name>
    <dbReference type="NCBI Taxonomy" id="1165094"/>
    <lineage>
        <taxon>Bacteria</taxon>
        <taxon>Bacillati</taxon>
        <taxon>Cyanobacteriota</taxon>
        <taxon>Cyanophyceae</taxon>
        <taxon>Nostocales</taxon>
        <taxon>Nostocaceae</taxon>
        <taxon>Richelia</taxon>
    </lineage>
</organism>
<dbReference type="AlphaFoldDB" id="M1X6P7"/>
<keyword evidence="2" id="KW-1185">Reference proteome</keyword>
<evidence type="ECO:0000313" key="2">
    <source>
        <dbReference type="Proteomes" id="UP000053051"/>
    </source>
</evidence>
<sequence length="62" mass="6889">MKIVCINADENFKSSNIYRIKSLQTLILINNVGVSHCLKGFLSLGDIHLALKHIQKTVGKPL</sequence>
<dbReference type="EMBL" id="CAIY01000085">
    <property type="protein sequence ID" value="CCH68331.1"/>
    <property type="molecule type" value="Genomic_DNA"/>
</dbReference>
<proteinExistence type="predicted"/>
<gene>
    <name evidence="1" type="ORF">RINTHH_21760</name>
</gene>
<accession>M1X6P7</accession>
<protein>
    <submittedName>
        <fullName evidence="1">Uncharacterized protein</fullName>
    </submittedName>
</protein>
<evidence type="ECO:0000313" key="1">
    <source>
        <dbReference type="EMBL" id="CCH68331.1"/>
    </source>
</evidence>
<comment type="caution">
    <text evidence="1">The sequence shown here is derived from an EMBL/GenBank/DDBJ whole genome shotgun (WGS) entry which is preliminary data.</text>
</comment>
<dbReference type="STRING" id="1165094.RINTHH_21760"/>
<reference evidence="2" key="2">
    <citation type="submission" date="2016-01" db="EMBL/GenBank/DDBJ databases">
        <title>Diatom-associated endosymboitic cyanobacterium lacks core nitrogen metabolism enzymes.</title>
        <authorList>
            <person name="Hilton J.A."/>
            <person name="Foster R.A."/>
            <person name="Tripp H.J."/>
            <person name="Carter B.J."/>
            <person name="Zehr J.P."/>
            <person name="Villareal T.A."/>
        </authorList>
    </citation>
    <scope>NUCLEOTIDE SEQUENCE [LARGE SCALE GENOMIC DNA]</scope>
    <source>
        <strain evidence="2">HH01</strain>
    </source>
</reference>
<name>M1X6P7_9NOST</name>
<reference evidence="1 2" key="1">
    <citation type="submission" date="2012-05" db="EMBL/GenBank/DDBJ databases">
        <authorList>
            <person name="Hilton J."/>
        </authorList>
    </citation>
    <scope>NUCLEOTIDE SEQUENCE [LARGE SCALE GENOMIC DNA]</scope>
    <source>
        <strain evidence="1 2">HH01</strain>
    </source>
</reference>
<dbReference type="Proteomes" id="UP000053051">
    <property type="component" value="Unassembled WGS sequence"/>
</dbReference>